<dbReference type="EMBL" id="JXIQ01000076">
    <property type="protein sequence ID" value="KIY22275.1"/>
    <property type="molecule type" value="Genomic_DNA"/>
</dbReference>
<feature type="transmembrane region" description="Helical" evidence="1">
    <location>
        <begin position="48"/>
        <end position="68"/>
    </location>
</feature>
<dbReference type="PATRIC" id="fig|285983.3.peg.487"/>
<keyword evidence="3" id="KW-1185">Reference proteome</keyword>
<evidence type="ECO:0000313" key="2">
    <source>
        <dbReference type="EMBL" id="KIY22275.1"/>
    </source>
</evidence>
<sequence>MRSIFKNFMNGILAIVPIILVIYVIYKTFMFLDSILGNVLKPFLKESYIPGIGLLTTLVLITFLGWLSTRFITGSIIRLVDRLLEKIPFVKTIYSVIKDTVHSFLGDKKSFSKVALVTVPGTNMKSLGFITSDNLQVFHETLSEHVAVYIPQTFQVAGFTFLIPVADIEILDVKPEDAMKFILSGGMTSVNGEKNGKQNSR</sequence>
<dbReference type="PANTHER" id="PTHR31876">
    <property type="entry name" value="COV-LIKE PROTEIN 1"/>
    <property type="match status" value="1"/>
</dbReference>
<proteinExistence type="predicted"/>
<dbReference type="RefSeq" id="WP_044393320.1">
    <property type="nucleotide sequence ID" value="NZ_JXIQ01000076.1"/>
</dbReference>
<dbReference type="AlphaFoldDB" id="A0A0D6ZAC0"/>
<dbReference type="Pfam" id="PF04367">
    <property type="entry name" value="DUF502"/>
    <property type="match status" value="1"/>
</dbReference>
<accession>A0A0D6ZAC0</accession>
<keyword evidence="1" id="KW-1133">Transmembrane helix</keyword>
<reference evidence="2 3" key="1">
    <citation type="submission" date="2015-01" db="EMBL/GenBank/DDBJ databases">
        <title>Draft genome sequences of the supercritical CO2 tolerant bacteria Bacillus subterraneus MITOT1 and Bacillus cereus MIT0214.</title>
        <authorList>
            <person name="Peet K.C."/>
            <person name="Thompson J.R."/>
        </authorList>
    </citation>
    <scope>NUCLEOTIDE SEQUENCE [LARGE SCALE GENOMIC DNA]</scope>
    <source>
        <strain evidence="2 3">MITOT1</strain>
    </source>
</reference>
<keyword evidence="1" id="KW-0812">Transmembrane</keyword>
<dbReference type="PANTHER" id="PTHR31876:SF26">
    <property type="entry name" value="PROTEIN LIKE COV 2"/>
    <property type="match status" value="1"/>
</dbReference>
<name>A0A0D6ZAC0_9BACI</name>
<dbReference type="Proteomes" id="UP000032512">
    <property type="component" value="Unassembled WGS sequence"/>
</dbReference>
<feature type="transmembrane region" description="Helical" evidence="1">
    <location>
        <begin position="12"/>
        <end position="36"/>
    </location>
</feature>
<comment type="caution">
    <text evidence="2">The sequence shown here is derived from an EMBL/GenBank/DDBJ whole genome shotgun (WGS) entry which is preliminary data.</text>
</comment>
<protein>
    <submittedName>
        <fullName evidence="2">Membrane spanning protein</fullName>
    </submittedName>
</protein>
<keyword evidence="1" id="KW-0472">Membrane</keyword>
<organism evidence="2 3">
    <name type="scientific">Mesobacillus subterraneus</name>
    <dbReference type="NCBI Taxonomy" id="285983"/>
    <lineage>
        <taxon>Bacteria</taxon>
        <taxon>Bacillati</taxon>
        <taxon>Bacillota</taxon>
        <taxon>Bacilli</taxon>
        <taxon>Bacillales</taxon>
        <taxon>Bacillaceae</taxon>
        <taxon>Mesobacillus</taxon>
    </lineage>
</organism>
<evidence type="ECO:0000256" key="1">
    <source>
        <dbReference type="SAM" id="Phobius"/>
    </source>
</evidence>
<dbReference type="InterPro" id="IPR007462">
    <property type="entry name" value="COV1-like"/>
</dbReference>
<dbReference type="OrthoDB" id="9789516at2"/>
<evidence type="ECO:0000313" key="3">
    <source>
        <dbReference type="Proteomes" id="UP000032512"/>
    </source>
</evidence>
<gene>
    <name evidence="2" type="ORF">UB32_09730</name>
</gene>